<keyword evidence="7" id="KW-1185">Reference proteome</keyword>
<keyword evidence="1 2" id="KW-0175">Coiled coil</keyword>
<dbReference type="InterPro" id="IPR021063">
    <property type="entry name" value="NEMO_N"/>
</dbReference>
<dbReference type="Gene3D" id="1.20.5.390">
    <property type="entry name" value="L1 transposable element, trimerization domain"/>
    <property type="match status" value="1"/>
</dbReference>
<feature type="domain" description="NF-kappa-B essential modulator NEMO N-terminal" evidence="4">
    <location>
        <begin position="150"/>
        <end position="213"/>
    </location>
</feature>
<evidence type="ECO:0000256" key="1">
    <source>
        <dbReference type="ARBA" id="ARBA00023054"/>
    </source>
</evidence>
<dbReference type="GO" id="GO:0005737">
    <property type="term" value="C:cytoplasm"/>
    <property type="evidence" value="ECO:0007669"/>
    <property type="project" value="TreeGrafter"/>
</dbReference>
<dbReference type="Proteomes" id="UP001152888">
    <property type="component" value="Unassembled WGS sequence"/>
</dbReference>
<sequence>MFSEGHPVISAGSHTMHSLSSSDEESFVVLGQSLIPDDLSSSDERPSVVGTEVVGEAKQWISSEINALEKDEQKHDEADGRLLKRGENIAAADTTAGTSREKKESLNSIGSVGSALERSAVLPEMPKVESTFDVGSPVSIASITSNLSSEEVQNKVAQIIEENIKLKETIQQNNMSMKSQYDRIVAWQEEVQKVHQAHKDKIFEAKACIEKLKKDKENLMLEVDKQRDVVASKNETIRELQETLNSKQSHEALNQTSDNNLKEFELDAANKKLKDLECENQKLKQEYANLQKDIERFEADSKPDKELIQKLQGELCAARMEVGQCQLEVIKGKEKLRDRETELGQILAGLREQMSKITPADPLLNEELEHTKTQLTNTQIMLTLAEQNKSDALKQVDTLGQQVTKLSEEMEELKRKNEQTDEMCALKTQLDVYKADFEAERSAKETIKLDKDKFLEDIQTLQVCNQQLQEELEKVRNELFALRLTRRSTTTSTSGGNTASSTSTRYTRDLPHIRSSYLNSSPLRRNILTRSYLRTPIRSAPTSLSKRSCPMCGIQIQSLRLLEDHIDECLSHRS</sequence>
<name>A0A9P0JJA5_ACAOB</name>
<dbReference type="AlphaFoldDB" id="A0A9P0JJA5"/>
<dbReference type="Gene3D" id="1.20.5.990">
    <property type="entry name" value="Nemo cc2-lz domain - 1d5 darpin complex"/>
    <property type="match status" value="1"/>
</dbReference>
<proteinExistence type="predicted"/>
<feature type="coiled-coil region" evidence="2">
    <location>
        <begin position="451"/>
        <end position="485"/>
    </location>
</feature>
<reference evidence="6" key="1">
    <citation type="submission" date="2022-03" db="EMBL/GenBank/DDBJ databases">
        <authorList>
            <person name="Sayadi A."/>
        </authorList>
    </citation>
    <scope>NUCLEOTIDE SEQUENCE</scope>
</reference>
<feature type="domain" description="NF-kappa-B essential modulator NEMO CC2-LZ" evidence="5">
    <location>
        <begin position="370"/>
        <end position="469"/>
    </location>
</feature>
<dbReference type="GO" id="GO:0070530">
    <property type="term" value="F:K63-linked polyubiquitin modification-dependent protein binding"/>
    <property type="evidence" value="ECO:0007669"/>
    <property type="project" value="TreeGrafter"/>
</dbReference>
<feature type="coiled-coil region" evidence="2">
    <location>
        <begin position="202"/>
        <end position="300"/>
    </location>
</feature>
<evidence type="ECO:0000256" key="3">
    <source>
        <dbReference type="SAM" id="MobiDB-lite"/>
    </source>
</evidence>
<dbReference type="InterPro" id="IPR032419">
    <property type="entry name" value="CC2-LZ_dom"/>
</dbReference>
<dbReference type="PANTHER" id="PTHR31553">
    <property type="entry name" value="NF-KAPPA-B ESSENTIAL MODULATOR"/>
    <property type="match status" value="1"/>
</dbReference>
<feature type="coiled-coil region" evidence="2">
    <location>
        <begin position="396"/>
        <end position="423"/>
    </location>
</feature>
<evidence type="ECO:0000259" key="5">
    <source>
        <dbReference type="Pfam" id="PF16516"/>
    </source>
</evidence>
<dbReference type="Pfam" id="PF11577">
    <property type="entry name" value="NEMO"/>
    <property type="match status" value="1"/>
</dbReference>
<dbReference type="GO" id="GO:0005634">
    <property type="term" value="C:nucleus"/>
    <property type="evidence" value="ECO:0007669"/>
    <property type="project" value="TreeGrafter"/>
</dbReference>
<dbReference type="Pfam" id="PF16516">
    <property type="entry name" value="CC2-LZ"/>
    <property type="match status" value="1"/>
</dbReference>
<dbReference type="EMBL" id="CAKOFQ010006660">
    <property type="protein sequence ID" value="CAH1955374.1"/>
    <property type="molecule type" value="Genomic_DNA"/>
</dbReference>
<comment type="caution">
    <text evidence="6">The sequence shown here is derived from an EMBL/GenBank/DDBJ whole genome shotgun (WGS) entry which is preliminary data.</text>
</comment>
<dbReference type="PANTHER" id="PTHR31553:SF1">
    <property type="entry name" value="NF-KAPPA-B ESSENTIAL MODULATOR"/>
    <property type="match status" value="1"/>
</dbReference>
<evidence type="ECO:0000256" key="2">
    <source>
        <dbReference type="SAM" id="Coils"/>
    </source>
</evidence>
<gene>
    <name evidence="6" type="ORF">ACAOBT_LOCUS1044</name>
</gene>
<dbReference type="GO" id="GO:0043122">
    <property type="term" value="P:regulation of canonical NF-kappaB signal transduction"/>
    <property type="evidence" value="ECO:0007669"/>
    <property type="project" value="TreeGrafter"/>
</dbReference>
<feature type="compositionally biased region" description="Low complexity" evidence="3">
    <location>
        <begin position="487"/>
        <end position="505"/>
    </location>
</feature>
<organism evidence="6 7">
    <name type="scientific">Acanthoscelides obtectus</name>
    <name type="common">Bean weevil</name>
    <name type="synonym">Bruchus obtectus</name>
    <dbReference type="NCBI Taxonomy" id="200917"/>
    <lineage>
        <taxon>Eukaryota</taxon>
        <taxon>Metazoa</taxon>
        <taxon>Ecdysozoa</taxon>
        <taxon>Arthropoda</taxon>
        <taxon>Hexapoda</taxon>
        <taxon>Insecta</taxon>
        <taxon>Pterygota</taxon>
        <taxon>Neoptera</taxon>
        <taxon>Endopterygota</taxon>
        <taxon>Coleoptera</taxon>
        <taxon>Polyphaga</taxon>
        <taxon>Cucujiformia</taxon>
        <taxon>Chrysomeloidea</taxon>
        <taxon>Chrysomelidae</taxon>
        <taxon>Bruchinae</taxon>
        <taxon>Bruchini</taxon>
        <taxon>Acanthoscelides</taxon>
    </lineage>
</organism>
<evidence type="ECO:0000313" key="7">
    <source>
        <dbReference type="Proteomes" id="UP001152888"/>
    </source>
</evidence>
<accession>A0A9P0JJA5</accession>
<protein>
    <recommendedName>
        <fullName evidence="8">NF-kappa-B essential modulator</fullName>
    </recommendedName>
</protein>
<dbReference type="InterPro" id="IPR051301">
    <property type="entry name" value="Optineurin/NFkB_EssMod"/>
</dbReference>
<dbReference type="OrthoDB" id="6343844at2759"/>
<evidence type="ECO:0008006" key="8">
    <source>
        <dbReference type="Google" id="ProtNLM"/>
    </source>
</evidence>
<evidence type="ECO:0000313" key="6">
    <source>
        <dbReference type="EMBL" id="CAH1955374.1"/>
    </source>
</evidence>
<evidence type="ECO:0000259" key="4">
    <source>
        <dbReference type="Pfam" id="PF11577"/>
    </source>
</evidence>
<feature type="region of interest" description="Disordered" evidence="3">
    <location>
        <begin position="487"/>
        <end position="506"/>
    </location>
</feature>
<dbReference type="Gene3D" id="3.30.160.60">
    <property type="entry name" value="Classic Zinc Finger"/>
    <property type="match status" value="1"/>
</dbReference>